<evidence type="ECO:0000313" key="3">
    <source>
        <dbReference type="Proteomes" id="UP001179280"/>
    </source>
</evidence>
<gene>
    <name evidence="2" type="ORF">JOC54_003009</name>
</gene>
<dbReference type="RefSeq" id="WP_204466908.1">
    <property type="nucleotide sequence ID" value="NZ_JAFBCV010000009.1"/>
</dbReference>
<dbReference type="Pfam" id="PF13302">
    <property type="entry name" value="Acetyltransf_3"/>
    <property type="match status" value="1"/>
</dbReference>
<feature type="domain" description="N-acetyltransferase" evidence="1">
    <location>
        <begin position="7"/>
        <end position="177"/>
    </location>
</feature>
<accession>A0ABS2SW56</accession>
<keyword evidence="3" id="KW-1185">Reference proteome</keyword>
<dbReference type="EMBL" id="JAFBCV010000009">
    <property type="protein sequence ID" value="MBM7839729.1"/>
    <property type="molecule type" value="Genomic_DNA"/>
</dbReference>
<comment type="caution">
    <text evidence="2">The sequence shown here is derived from an EMBL/GenBank/DDBJ whole genome shotgun (WGS) entry which is preliminary data.</text>
</comment>
<dbReference type="Gene3D" id="3.40.630.30">
    <property type="match status" value="1"/>
</dbReference>
<dbReference type="SUPFAM" id="SSF55729">
    <property type="entry name" value="Acyl-CoA N-acyltransferases (Nat)"/>
    <property type="match status" value="1"/>
</dbReference>
<protein>
    <submittedName>
        <fullName evidence="2">RimJ/RimL family protein N-acetyltransferase</fullName>
    </submittedName>
</protein>
<evidence type="ECO:0000313" key="2">
    <source>
        <dbReference type="EMBL" id="MBM7839729.1"/>
    </source>
</evidence>
<dbReference type="PANTHER" id="PTHR43415">
    <property type="entry name" value="SPERMIDINE N(1)-ACETYLTRANSFERASE"/>
    <property type="match status" value="1"/>
</dbReference>
<name>A0ABS2SW56_9BACI</name>
<dbReference type="PANTHER" id="PTHR43415:SF3">
    <property type="entry name" value="GNAT-FAMILY ACETYLTRANSFERASE"/>
    <property type="match status" value="1"/>
</dbReference>
<dbReference type="InterPro" id="IPR000182">
    <property type="entry name" value="GNAT_dom"/>
</dbReference>
<proteinExistence type="predicted"/>
<organism evidence="2 3">
    <name type="scientific">Shouchella xiaoxiensis</name>
    <dbReference type="NCBI Taxonomy" id="766895"/>
    <lineage>
        <taxon>Bacteria</taxon>
        <taxon>Bacillati</taxon>
        <taxon>Bacillota</taxon>
        <taxon>Bacilli</taxon>
        <taxon>Bacillales</taxon>
        <taxon>Bacillaceae</taxon>
        <taxon>Shouchella</taxon>
    </lineage>
</organism>
<dbReference type="PROSITE" id="PS51186">
    <property type="entry name" value="GNAT"/>
    <property type="match status" value="1"/>
</dbReference>
<dbReference type="InterPro" id="IPR016181">
    <property type="entry name" value="Acyl_CoA_acyltransferase"/>
</dbReference>
<evidence type="ECO:0000259" key="1">
    <source>
        <dbReference type="PROSITE" id="PS51186"/>
    </source>
</evidence>
<sequence>MIKGERIELRPATKDDWRRQAAWRNDPETARLAAGTYAALYSHVTIEEAEAIFEKNSVPDRTKGCLFAIYVAETKTHIGNCDYRNVNFIARSAEVGMTIGSPEARNQGYGTEALNLLVHFLFADMNLNRVQLDTWSGNERALHVYKKCGFEVEGLLRNAEFVNGTYYDQVVMGRLKETI</sequence>
<dbReference type="Proteomes" id="UP001179280">
    <property type="component" value="Unassembled WGS sequence"/>
</dbReference>
<reference evidence="2" key="1">
    <citation type="submission" date="2021-01" db="EMBL/GenBank/DDBJ databases">
        <title>Genomic Encyclopedia of Type Strains, Phase IV (KMG-IV): sequencing the most valuable type-strain genomes for metagenomic binning, comparative biology and taxonomic classification.</title>
        <authorList>
            <person name="Goeker M."/>
        </authorList>
    </citation>
    <scope>NUCLEOTIDE SEQUENCE</scope>
    <source>
        <strain evidence="2">DSM 21943</strain>
    </source>
</reference>